<proteinExistence type="predicted"/>
<dbReference type="EMBL" id="VSSQ01025694">
    <property type="protein sequence ID" value="MPM74000.1"/>
    <property type="molecule type" value="Genomic_DNA"/>
</dbReference>
<dbReference type="SUPFAM" id="SSF69318">
    <property type="entry name" value="Integrin alpha N-terminal domain"/>
    <property type="match status" value="1"/>
</dbReference>
<gene>
    <name evidence="2" type="ORF">SDC9_120985</name>
</gene>
<dbReference type="Pfam" id="PF13517">
    <property type="entry name" value="FG-GAP_3"/>
    <property type="match status" value="1"/>
</dbReference>
<comment type="caution">
    <text evidence="2">The sequence shown here is derived from an EMBL/GenBank/DDBJ whole genome shotgun (WGS) entry which is preliminary data.</text>
</comment>
<keyword evidence="1" id="KW-0732">Signal</keyword>
<sequence length="296" mass="32809">MKRRTELAVRHGACARVADLTRNGYPDLIIGTHTDTPVSGELSPHQPHHSFIHIYWNGPDGLRENNKTILRADACDALCVADFNGDGWLDIFACSYHGGVDRDIHSFLYWNRQGEFKAADRQLIYTHSASGCLAADFNEDGFVDLAVANHKVNGDHLGFSSVWYNGPEGFDKRRRTDLPTAGPHGMTALEPGNALTRGPEEYYESAPFELPSGAVLRKACWEGTIPAKCWVKIQFRVAASKDGLERTAWSRPFGCDEALPPELSTAGCWAQYRLELGAFNSLRSPRLTRVAVEYAV</sequence>
<dbReference type="InterPro" id="IPR028994">
    <property type="entry name" value="Integrin_alpha_N"/>
</dbReference>
<evidence type="ECO:0000256" key="1">
    <source>
        <dbReference type="ARBA" id="ARBA00022729"/>
    </source>
</evidence>
<evidence type="ECO:0008006" key="3">
    <source>
        <dbReference type="Google" id="ProtNLM"/>
    </source>
</evidence>
<dbReference type="Gene3D" id="2.130.10.130">
    <property type="entry name" value="Integrin alpha, N-terminal"/>
    <property type="match status" value="1"/>
</dbReference>
<dbReference type="AlphaFoldDB" id="A0A645CAP7"/>
<reference evidence="2" key="1">
    <citation type="submission" date="2019-08" db="EMBL/GenBank/DDBJ databases">
        <authorList>
            <person name="Kucharzyk K."/>
            <person name="Murdoch R.W."/>
            <person name="Higgins S."/>
            <person name="Loffler F."/>
        </authorList>
    </citation>
    <scope>NUCLEOTIDE SEQUENCE</scope>
</reference>
<evidence type="ECO:0000313" key="2">
    <source>
        <dbReference type="EMBL" id="MPM74000.1"/>
    </source>
</evidence>
<organism evidence="2">
    <name type="scientific">bioreactor metagenome</name>
    <dbReference type="NCBI Taxonomy" id="1076179"/>
    <lineage>
        <taxon>unclassified sequences</taxon>
        <taxon>metagenomes</taxon>
        <taxon>ecological metagenomes</taxon>
    </lineage>
</organism>
<name>A0A645CAP7_9ZZZZ</name>
<protein>
    <recommendedName>
        <fullName evidence="3">ASPIC/UnbV domain-containing protein</fullName>
    </recommendedName>
</protein>
<dbReference type="InterPro" id="IPR013517">
    <property type="entry name" value="FG-GAP"/>
</dbReference>
<accession>A0A645CAP7</accession>